<protein>
    <submittedName>
        <fullName evidence="2">Uncharacterized protein</fullName>
    </submittedName>
</protein>
<dbReference type="RefSeq" id="WP_255329486.1">
    <property type="nucleotide sequence ID" value="NZ_JAKZEU010000002.1"/>
</dbReference>
<organism evidence="2 3">
    <name type="scientific">Paracoccus albicereus</name>
    <dbReference type="NCBI Taxonomy" id="2922394"/>
    <lineage>
        <taxon>Bacteria</taxon>
        <taxon>Pseudomonadati</taxon>
        <taxon>Pseudomonadota</taxon>
        <taxon>Alphaproteobacteria</taxon>
        <taxon>Rhodobacterales</taxon>
        <taxon>Paracoccaceae</taxon>
        <taxon>Paracoccus</taxon>
    </lineage>
</organism>
<keyword evidence="3" id="KW-1185">Reference proteome</keyword>
<feature type="region of interest" description="Disordered" evidence="1">
    <location>
        <begin position="107"/>
        <end position="137"/>
    </location>
</feature>
<name>A0ABT1MQC5_9RHOB</name>
<evidence type="ECO:0000313" key="2">
    <source>
        <dbReference type="EMBL" id="MCQ0970513.1"/>
    </source>
</evidence>
<dbReference type="Proteomes" id="UP001203945">
    <property type="component" value="Unassembled WGS sequence"/>
</dbReference>
<evidence type="ECO:0000256" key="1">
    <source>
        <dbReference type="SAM" id="MobiDB-lite"/>
    </source>
</evidence>
<dbReference type="EMBL" id="JAKZEU010000002">
    <property type="protein sequence ID" value="MCQ0970513.1"/>
    <property type="molecule type" value="Genomic_DNA"/>
</dbReference>
<sequence>MPGAVEVLIDTPSALVWSRFQEGVLDGWRYRLFPDGSAVVTQVDDPRGQSFRLSCRPAVECKILSDGSVLNVVVAAGAPRPAAPVSVDGERLATFLAEWVLADSGTPPTRAVGTSQPMPPFKVSERTGNPRQLRTQPASTGRAIDFRVAPSLTFSSPLRCDDADVRCGAAGLVKAAHTADWAHILGLSCNVTASASLQKASSQNVKRLADRLQTSLGCTAQLSNRLSLSVRANSYSSQVRRAAWDPDITYALSFQATERLSLTYASKGIRLDGEGAGLETALDGRLSASLTLPRLPLPAGRGADCRLRVALPDPSRDAVALSCGVALTKRLSLGLSTYLYAHQTQKPWQPDFTYSASWKPTNRLRITYSNYAANRFPWNRDRGGTSTSLRDGTLSFTYDVSF</sequence>
<comment type="caution">
    <text evidence="2">The sequence shown here is derived from an EMBL/GenBank/DDBJ whole genome shotgun (WGS) entry which is preliminary data.</text>
</comment>
<proteinExistence type="predicted"/>
<reference evidence="2 3" key="1">
    <citation type="submission" date="2022-03" db="EMBL/GenBank/DDBJ databases">
        <authorList>
            <person name="He Y."/>
        </authorList>
    </citation>
    <scope>NUCLEOTIDE SEQUENCE [LARGE SCALE GENOMIC DNA]</scope>
    <source>
        <strain evidence="2 3">TK19116</strain>
    </source>
</reference>
<evidence type="ECO:0000313" key="3">
    <source>
        <dbReference type="Proteomes" id="UP001203945"/>
    </source>
</evidence>
<accession>A0ABT1MQC5</accession>
<gene>
    <name evidence="2" type="ORF">MLD63_08770</name>
</gene>
<feature type="compositionally biased region" description="Polar residues" evidence="1">
    <location>
        <begin position="126"/>
        <end position="137"/>
    </location>
</feature>